<name>A0A7C8PPQ7_ORBOL</name>
<proteinExistence type="predicted"/>
<gene>
    <name evidence="2" type="ORF">TWF788_010436</name>
</gene>
<protein>
    <submittedName>
        <fullName evidence="2">Uncharacterized protein</fullName>
    </submittedName>
</protein>
<evidence type="ECO:0000256" key="1">
    <source>
        <dbReference type="SAM" id="MobiDB-lite"/>
    </source>
</evidence>
<accession>A0A7C8PPQ7</accession>
<evidence type="ECO:0000313" key="2">
    <source>
        <dbReference type="EMBL" id="KAF3169609.1"/>
    </source>
</evidence>
<dbReference type="EMBL" id="JAABOE010000079">
    <property type="protein sequence ID" value="KAF3169609.1"/>
    <property type="molecule type" value="Genomic_DNA"/>
</dbReference>
<sequence length="264" mass="30116">MLTFAHSRKIYSTPQLFEPARALFRSRAYTNGSQARIAYAPSGSPPSLPSQGKSTHRNQLHSWQPASRCRFCTWRRIPAEFSYTFLQEISLTDIDLDLVEGTLIGLRANFQVWKEKCRYEKDFFIDEDTPDGDIKVISKWGIEVETASDLKVLPKKIPHSGSYEWIGEKSSEPPKWLWDSETKKTVRATKKKLKKEDITMTPDAIAVEYQRWAKPGMADKATQGVTKTLKDGFESGSRTFLSVFVDASLYAMGLRRLRVPVVTR</sequence>
<organism evidence="2 3">
    <name type="scientific">Orbilia oligospora</name>
    <name type="common">Nematode-trapping fungus</name>
    <name type="synonym">Arthrobotrys oligospora</name>
    <dbReference type="NCBI Taxonomy" id="2813651"/>
    <lineage>
        <taxon>Eukaryota</taxon>
        <taxon>Fungi</taxon>
        <taxon>Dikarya</taxon>
        <taxon>Ascomycota</taxon>
        <taxon>Pezizomycotina</taxon>
        <taxon>Orbiliomycetes</taxon>
        <taxon>Orbiliales</taxon>
        <taxon>Orbiliaceae</taxon>
        <taxon>Orbilia</taxon>
    </lineage>
</organism>
<dbReference type="Proteomes" id="UP000479691">
    <property type="component" value="Unassembled WGS sequence"/>
</dbReference>
<comment type="caution">
    <text evidence="2">The sequence shown here is derived from an EMBL/GenBank/DDBJ whole genome shotgun (WGS) entry which is preliminary data.</text>
</comment>
<feature type="region of interest" description="Disordered" evidence="1">
    <location>
        <begin position="40"/>
        <end position="60"/>
    </location>
</feature>
<dbReference type="AlphaFoldDB" id="A0A7C8PPQ7"/>
<evidence type="ECO:0000313" key="3">
    <source>
        <dbReference type="Proteomes" id="UP000479691"/>
    </source>
</evidence>
<reference evidence="2 3" key="1">
    <citation type="submission" date="2019-06" db="EMBL/GenBank/DDBJ databases">
        <authorList>
            <person name="Palmer J.M."/>
        </authorList>
    </citation>
    <scope>NUCLEOTIDE SEQUENCE [LARGE SCALE GENOMIC DNA]</scope>
    <source>
        <strain evidence="2 3">TWF788</strain>
    </source>
</reference>